<reference evidence="1 2" key="1">
    <citation type="journal article" date="2019" name="Nat. Ecol. Evol.">
        <title>Megaphylogeny resolves global patterns of mushroom evolution.</title>
        <authorList>
            <person name="Varga T."/>
            <person name="Krizsan K."/>
            <person name="Foldi C."/>
            <person name="Dima B."/>
            <person name="Sanchez-Garcia M."/>
            <person name="Sanchez-Ramirez S."/>
            <person name="Szollosi G.J."/>
            <person name="Szarkandi J.G."/>
            <person name="Papp V."/>
            <person name="Albert L."/>
            <person name="Andreopoulos W."/>
            <person name="Angelini C."/>
            <person name="Antonin V."/>
            <person name="Barry K.W."/>
            <person name="Bougher N.L."/>
            <person name="Buchanan P."/>
            <person name="Buyck B."/>
            <person name="Bense V."/>
            <person name="Catcheside P."/>
            <person name="Chovatia M."/>
            <person name="Cooper J."/>
            <person name="Damon W."/>
            <person name="Desjardin D."/>
            <person name="Finy P."/>
            <person name="Geml J."/>
            <person name="Haridas S."/>
            <person name="Hughes K."/>
            <person name="Justo A."/>
            <person name="Karasinski D."/>
            <person name="Kautmanova I."/>
            <person name="Kiss B."/>
            <person name="Kocsube S."/>
            <person name="Kotiranta H."/>
            <person name="LaButti K.M."/>
            <person name="Lechner B.E."/>
            <person name="Liimatainen K."/>
            <person name="Lipzen A."/>
            <person name="Lukacs Z."/>
            <person name="Mihaltcheva S."/>
            <person name="Morgado L.N."/>
            <person name="Niskanen T."/>
            <person name="Noordeloos M.E."/>
            <person name="Ohm R.A."/>
            <person name="Ortiz-Santana B."/>
            <person name="Ovrebo C."/>
            <person name="Racz N."/>
            <person name="Riley R."/>
            <person name="Savchenko A."/>
            <person name="Shiryaev A."/>
            <person name="Soop K."/>
            <person name="Spirin V."/>
            <person name="Szebenyi C."/>
            <person name="Tomsovsky M."/>
            <person name="Tulloss R.E."/>
            <person name="Uehling J."/>
            <person name="Grigoriev I.V."/>
            <person name="Vagvolgyi C."/>
            <person name="Papp T."/>
            <person name="Martin F.M."/>
            <person name="Miettinen O."/>
            <person name="Hibbett D.S."/>
            <person name="Nagy L.G."/>
        </authorList>
    </citation>
    <scope>NUCLEOTIDE SEQUENCE [LARGE SCALE GENOMIC DNA]</scope>
    <source>
        <strain evidence="1 2">FP101781</strain>
    </source>
</reference>
<sequence length="480" mass="53187">MAGSLSEDLLGLIIEALESSLHESPTRDLLSCCLVGKCFVQPCQKALFRSVDVCLIPTTLWEGGVISTRHGRIVLDDYKSYPQTLSFVRAVNSSPHLARYVRKVTFWIPWNQKKPTDFTHDGGLDEVGRALSALEMVSELKLTTMRSRHPMASPGMHRASYELCIPNALKTVFVSMLTGTKLKSFTLDKIDAFPGHLLLSAHQLETLRLAGHLTFTQDDDALEALRVKDTPAGHLKSLVFSGSSVINDLFRVAAKIGRQRGLQLRRIKHLEIGCLGLETNHPKCDPLEVLDCLHSLRAAIVTTFTSQHTTSWPLGNLNPKSLATLSNLSLCLIHLVSSEGGSAQKTITNPYLFLCDSFLGQLHNLDILDLEIHFKQYHGLLSQSYGSQWSRLVEVLSVPGAFPQLKRVGVAITISMEDLSMGRSPWPTEAQLQQAEELDRSLKTLVYASQLQSLHDLKIGGVPIEFSFTTSITTKPRVWT</sequence>
<evidence type="ECO:0000313" key="2">
    <source>
        <dbReference type="Proteomes" id="UP000298030"/>
    </source>
</evidence>
<evidence type="ECO:0008006" key="3">
    <source>
        <dbReference type="Google" id="ProtNLM"/>
    </source>
</evidence>
<dbReference type="Proteomes" id="UP000298030">
    <property type="component" value="Unassembled WGS sequence"/>
</dbReference>
<comment type="caution">
    <text evidence="1">The sequence shown here is derived from an EMBL/GenBank/DDBJ whole genome shotgun (WGS) entry which is preliminary data.</text>
</comment>
<gene>
    <name evidence="1" type="ORF">FA13DRAFT_1739835</name>
</gene>
<dbReference type="AlphaFoldDB" id="A0A4Y7SP32"/>
<dbReference type="OrthoDB" id="2745898at2759"/>
<accession>A0A4Y7SP32</accession>
<protein>
    <recommendedName>
        <fullName evidence="3">F-box domain-containing protein</fullName>
    </recommendedName>
</protein>
<evidence type="ECO:0000313" key="1">
    <source>
        <dbReference type="EMBL" id="TEB23653.1"/>
    </source>
</evidence>
<name>A0A4Y7SP32_COPMI</name>
<keyword evidence="2" id="KW-1185">Reference proteome</keyword>
<proteinExistence type="predicted"/>
<organism evidence="1 2">
    <name type="scientific">Coprinellus micaceus</name>
    <name type="common">Glistening ink-cap mushroom</name>
    <name type="synonym">Coprinus micaceus</name>
    <dbReference type="NCBI Taxonomy" id="71717"/>
    <lineage>
        <taxon>Eukaryota</taxon>
        <taxon>Fungi</taxon>
        <taxon>Dikarya</taxon>
        <taxon>Basidiomycota</taxon>
        <taxon>Agaricomycotina</taxon>
        <taxon>Agaricomycetes</taxon>
        <taxon>Agaricomycetidae</taxon>
        <taxon>Agaricales</taxon>
        <taxon>Agaricineae</taxon>
        <taxon>Psathyrellaceae</taxon>
        <taxon>Coprinellus</taxon>
    </lineage>
</organism>
<dbReference type="EMBL" id="QPFP01000075">
    <property type="protein sequence ID" value="TEB23653.1"/>
    <property type="molecule type" value="Genomic_DNA"/>
</dbReference>